<protein>
    <recommendedName>
        <fullName evidence="11">L-serine deaminase</fullName>
    </recommendedName>
</protein>
<dbReference type="NCBIfam" id="TIGR00719">
    <property type="entry name" value="sda_beta"/>
    <property type="match status" value="1"/>
</dbReference>
<evidence type="ECO:0000256" key="2">
    <source>
        <dbReference type="ARBA" id="ARBA00004742"/>
    </source>
</evidence>
<proteinExistence type="inferred from homology"/>
<keyword evidence="7 11" id="KW-0408">Iron</keyword>
<evidence type="ECO:0000256" key="4">
    <source>
        <dbReference type="ARBA" id="ARBA00022432"/>
    </source>
</evidence>
<evidence type="ECO:0000256" key="11">
    <source>
        <dbReference type="PIRNR" id="PIRNR036692"/>
    </source>
</evidence>
<keyword evidence="15" id="KW-1185">Reference proteome</keyword>
<evidence type="ECO:0000313" key="15">
    <source>
        <dbReference type="Proteomes" id="UP000198847"/>
    </source>
</evidence>
<dbReference type="EMBL" id="FODY01000017">
    <property type="protein sequence ID" value="SEP30108.1"/>
    <property type="molecule type" value="Genomic_DNA"/>
</dbReference>
<dbReference type="FunFam" id="3.30.70.260:FF:000008">
    <property type="entry name" value="D-3-phosphoglycerate dehydrogenase, chloroplastic"/>
    <property type="match status" value="1"/>
</dbReference>
<dbReference type="PANTHER" id="PTHR30182">
    <property type="entry name" value="L-SERINE DEHYDRATASE"/>
    <property type="match status" value="1"/>
</dbReference>
<sequence length="219" mass="23162">MGVLDIIGPIMIGPSSSHTAGAARLGNMARTILGEEPVKATIQLYGSFARTYKGHGTDKALVAGLMGLSPEDPAIKTALDRAARSALQVVFTREDGQDCHPNTVKFLLEGESGRKVAVTGASTGGGRIVISKIDGYEVECTGEYYTLIAVYQDKPGIVAAVTQILAQHDVNIAFMKVSRKQKGAQALMILEADQPITEDVIAAVDRLPAMESALLVKPL</sequence>
<dbReference type="InterPro" id="IPR004643">
    <property type="entry name" value="Fe-S_L-Ser_bsu"/>
</dbReference>
<evidence type="ECO:0000259" key="13">
    <source>
        <dbReference type="PROSITE" id="PS51671"/>
    </source>
</evidence>
<evidence type="ECO:0000256" key="1">
    <source>
        <dbReference type="ARBA" id="ARBA00001966"/>
    </source>
</evidence>
<evidence type="ECO:0000256" key="6">
    <source>
        <dbReference type="ARBA" id="ARBA00022723"/>
    </source>
</evidence>
<evidence type="ECO:0000256" key="5">
    <source>
        <dbReference type="ARBA" id="ARBA00022485"/>
    </source>
</evidence>
<evidence type="ECO:0000256" key="12">
    <source>
        <dbReference type="RuleBase" id="RU366059"/>
    </source>
</evidence>
<comment type="pathway">
    <text evidence="2 11">Carbohydrate biosynthesis; gluconeogenesis.</text>
</comment>
<dbReference type="InterPro" id="IPR029009">
    <property type="entry name" value="ASB_dom_sf"/>
</dbReference>
<keyword evidence="9 11" id="KW-0456">Lyase</keyword>
<dbReference type="GO" id="GO:0046872">
    <property type="term" value="F:metal ion binding"/>
    <property type="evidence" value="ECO:0007669"/>
    <property type="project" value="UniProtKB-UniRule"/>
</dbReference>
<keyword evidence="5 11" id="KW-0004">4Fe-4S</keyword>
<dbReference type="Gene3D" id="3.30.1330.90">
    <property type="entry name" value="D-3-phosphoglycerate dehydrogenase, domain 3"/>
    <property type="match status" value="1"/>
</dbReference>
<accession>A0A1H8WSP4</accession>
<evidence type="ECO:0000256" key="7">
    <source>
        <dbReference type="ARBA" id="ARBA00023004"/>
    </source>
</evidence>
<dbReference type="PROSITE" id="PS51671">
    <property type="entry name" value="ACT"/>
    <property type="match status" value="1"/>
</dbReference>
<keyword evidence="6 11" id="KW-0479">Metal-binding</keyword>
<dbReference type="GO" id="GO:0051539">
    <property type="term" value="F:4 iron, 4 sulfur cluster binding"/>
    <property type="evidence" value="ECO:0007669"/>
    <property type="project" value="UniProtKB-UniRule"/>
</dbReference>
<dbReference type="Pfam" id="PF01842">
    <property type="entry name" value="ACT"/>
    <property type="match status" value="1"/>
</dbReference>
<gene>
    <name evidence="14" type="ORF">SAMN04490178_11755</name>
</gene>
<evidence type="ECO:0000256" key="10">
    <source>
        <dbReference type="ARBA" id="ARBA00049406"/>
    </source>
</evidence>
<dbReference type="SUPFAM" id="SSF55021">
    <property type="entry name" value="ACT-like"/>
    <property type="match status" value="1"/>
</dbReference>
<comment type="cofactor">
    <cofactor evidence="1 12">
        <name>[4Fe-4S] cluster</name>
        <dbReference type="ChEBI" id="CHEBI:49883"/>
    </cofactor>
</comment>
<keyword evidence="4 11" id="KW-0312">Gluconeogenesis</keyword>
<name>A0A1H8WSP4_9FIRM</name>
<dbReference type="InterPro" id="IPR045865">
    <property type="entry name" value="ACT-like_dom_sf"/>
</dbReference>
<reference evidence="14 15" key="1">
    <citation type="submission" date="2016-10" db="EMBL/GenBank/DDBJ databases">
        <authorList>
            <person name="de Groot N.N."/>
        </authorList>
    </citation>
    <scope>NUCLEOTIDE SEQUENCE [LARGE SCALE GENOMIC DNA]</scope>
    <source>
        <strain evidence="14 15">DSM 13305</strain>
    </source>
</reference>
<comment type="similarity">
    <text evidence="3 11 12">Belongs to the iron-sulfur dependent L-serine dehydratase family.</text>
</comment>
<evidence type="ECO:0000256" key="3">
    <source>
        <dbReference type="ARBA" id="ARBA00008636"/>
    </source>
</evidence>
<dbReference type="Pfam" id="PF03315">
    <property type="entry name" value="SDH_beta"/>
    <property type="match status" value="1"/>
</dbReference>
<dbReference type="InterPro" id="IPR005131">
    <property type="entry name" value="Ser_deHydtase_bsu"/>
</dbReference>
<dbReference type="AlphaFoldDB" id="A0A1H8WSP4"/>
<dbReference type="STRING" id="112903.SAMN04490178_11755"/>
<dbReference type="PIRSF" id="PIRSF036692">
    <property type="entry name" value="SDH_B"/>
    <property type="match status" value="1"/>
</dbReference>
<dbReference type="InterPro" id="IPR051318">
    <property type="entry name" value="Fe-S_L-Ser"/>
</dbReference>
<dbReference type="OrthoDB" id="9813137at2"/>
<dbReference type="PANTHER" id="PTHR30182:SF12">
    <property type="entry name" value="L-SERINE DEHYDRATASE, BETA CHAIN-RELATED"/>
    <property type="match status" value="1"/>
</dbReference>
<dbReference type="GO" id="GO:0006094">
    <property type="term" value="P:gluconeogenesis"/>
    <property type="evidence" value="ECO:0007669"/>
    <property type="project" value="UniProtKB-UniRule"/>
</dbReference>
<dbReference type="RefSeq" id="WP_091748519.1">
    <property type="nucleotide sequence ID" value="NZ_FODY01000017.1"/>
</dbReference>
<dbReference type="GO" id="GO:0003941">
    <property type="term" value="F:L-serine ammonia-lyase activity"/>
    <property type="evidence" value="ECO:0007669"/>
    <property type="project" value="UniProtKB-UniRule"/>
</dbReference>
<evidence type="ECO:0000256" key="8">
    <source>
        <dbReference type="ARBA" id="ARBA00023014"/>
    </source>
</evidence>
<feature type="domain" description="ACT" evidence="13">
    <location>
        <begin position="146"/>
        <end position="219"/>
    </location>
</feature>
<evidence type="ECO:0000313" key="14">
    <source>
        <dbReference type="EMBL" id="SEP30108.1"/>
    </source>
</evidence>
<organism evidence="14 15">
    <name type="scientific">Propionispora vibrioides</name>
    <dbReference type="NCBI Taxonomy" id="112903"/>
    <lineage>
        <taxon>Bacteria</taxon>
        <taxon>Bacillati</taxon>
        <taxon>Bacillota</taxon>
        <taxon>Negativicutes</taxon>
        <taxon>Selenomonadales</taxon>
        <taxon>Sporomusaceae</taxon>
        <taxon>Propionispora</taxon>
    </lineage>
</organism>
<dbReference type="Proteomes" id="UP000198847">
    <property type="component" value="Unassembled WGS sequence"/>
</dbReference>
<dbReference type="SUPFAM" id="SSF143548">
    <property type="entry name" value="Serine metabolism enzymes domain"/>
    <property type="match status" value="1"/>
</dbReference>
<dbReference type="InterPro" id="IPR002912">
    <property type="entry name" value="ACT_dom"/>
</dbReference>
<evidence type="ECO:0000256" key="9">
    <source>
        <dbReference type="ARBA" id="ARBA00023239"/>
    </source>
</evidence>
<keyword evidence="8 11" id="KW-0411">Iron-sulfur</keyword>
<dbReference type="CDD" id="cd04903">
    <property type="entry name" value="ACT_LSD"/>
    <property type="match status" value="1"/>
</dbReference>
<comment type="catalytic activity">
    <reaction evidence="10 11 12">
        <text>L-serine = pyruvate + NH4(+)</text>
        <dbReference type="Rhea" id="RHEA:19169"/>
        <dbReference type="ChEBI" id="CHEBI:15361"/>
        <dbReference type="ChEBI" id="CHEBI:28938"/>
        <dbReference type="ChEBI" id="CHEBI:33384"/>
        <dbReference type="EC" id="4.3.1.17"/>
    </reaction>
</comment>
<dbReference type="UniPathway" id="UPA00138"/>
<dbReference type="Gene3D" id="3.30.70.260">
    <property type="match status" value="1"/>
</dbReference>